<evidence type="ECO:0000256" key="1">
    <source>
        <dbReference type="SAM" id="Phobius"/>
    </source>
</evidence>
<dbReference type="EMBL" id="JBHLUH010000012">
    <property type="protein sequence ID" value="MFC0528088.1"/>
    <property type="molecule type" value="Genomic_DNA"/>
</dbReference>
<keyword evidence="1" id="KW-0812">Transmembrane</keyword>
<dbReference type="RefSeq" id="WP_377249214.1">
    <property type="nucleotide sequence ID" value="NZ_JBHLUH010000012.1"/>
</dbReference>
<dbReference type="Proteomes" id="UP001589867">
    <property type="component" value="Unassembled WGS sequence"/>
</dbReference>
<comment type="caution">
    <text evidence="2">The sequence shown here is derived from an EMBL/GenBank/DDBJ whole genome shotgun (WGS) entry which is preliminary data.</text>
</comment>
<reference evidence="2 3" key="1">
    <citation type="submission" date="2024-09" db="EMBL/GenBank/DDBJ databases">
        <authorList>
            <person name="Sun Q."/>
            <person name="Mori K."/>
        </authorList>
    </citation>
    <scope>NUCLEOTIDE SEQUENCE [LARGE SCALE GENOMIC DNA]</scope>
    <source>
        <strain evidence="2 3">TBRC 3947</strain>
    </source>
</reference>
<feature type="transmembrane region" description="Helical" evidence="1">
    <location>
        <begin position="20"/>
        <end position="48"/>
    </location>
</feature>
<keyword evidence="1" id="KW-0472">Membrane</keyword>
<accession>A0ABV6M0Q6</accession>
<keyword evidence="1" id="KW-1133">Transmembrane helix</keyword>
<keyword evidence="3" id="KW-1185">Reference proteome</keyword>
<sequence>MSYRQHVLKPSVALWSMTGVLLLYSLGIVVVLLTLSAVVIGFGGWWAARHLRPVMVERTRPRRQPNVVNR</sequence>
<protein>
    <submittedName>
        <fullName evidence="2">Uncharacterized protein</fullName>
    </submittedName>
</protein>
<evidence type="ECO:0000313" key="3">
    <source>
        <dbReference type="Proteomes" id="UP001589867"/>
    </source>
</evidence>
<proteinExistence type="predicted"/>
<name>A0ABV6M0Q6_9ACTN</name>
<evidence type="ECO:0000313" key="2">
    <source>
        <dbReference type="EMBL" id="MFC0528088.1"/>
    </source>
</evidence>
<organism evidence="2 3">
    <name type="scientific">Phytohabitans kaempferiae</name>
    <dbReference type="NCBI Taxonomy" id="1620943"/>
    <lineage>
        <taxon>Bacteria</taxon>
        <taxon>Bacillati</taxon>
        <taxon>Actinomycetota</taxon>
        <taxon>Actinomycetes</taxon>
        <taxon>Micromonosporales</taxon>
        <taxon>Micromonosporaceae</taxon>
    </lineage>
</organism>
<gene>
    <name evidence="2" type="ORF">ACFFIA_10480</name>
</gene>